<evidence type="ECO:0000313" key="1">
    <source>
        <dbReference type="EMBL" id="GAB1319343.1"/>
    </source>
</evidence>
<dbReference type="Gene3D" id="1.50.10.20">
    <property type="match status" value="1"/>
</dbReference>
<dbReference type="InterPro" id="IPR023214">
    <property type="entry name" value="HAD_sf"/>
</dbReference>
<dbReference type="SUPFAM" id="SSF48239">
    <property type="entry name" value="Terpenoid cyclases/Protein prenyltransferases"/>
    <property type="match status" value="1"/>
</dbReference>
<dbReference type="InterPro" id="IPR006439">
    <property type="entry name" value="HAD-SF_hydro_IA"/>
</dbReference>
<dbReference type="SFLD" id="SFLDS00003">
    <property type="entry name" value="Haloacid_Dehalogenase"/>
    <property type="match status" value="1"/>
</dbReference>
<dbReference type="SUPFAM" id="SSF56784">
    <property type="entry name" value="HAD-like"/>
    <property type="match status" value="1"/>
</dbReference>
<keyword evidence="2" id="KW-1185">Reference proteome</keyword>
<dbReference type="InterPro" id="IPR008930">
    <property type="entry name" value="Terpenoid_cyclase/PrenylTrfase"/>
</dbReference>
<dbReference type="PANTHER" id="PTHR43611">
    <property type="entry name" value="ALPHA-D-GLUCOSE 1-PHOSPHATE PHOSPHATASE"/>
    <property type="match status" value="1"/>
</dbReference>
<dbReference type="NCBIfam" id="TIGR01509">
    <property type="entry name" value="HAD-SF-IA-v3"/>
    <property type="match status" value="1"/>
</dbReference>
<protein>
    <submittedName>
        <fullName evidence="1">Alpha-D-glucose-1-phosphate phosphatase</fullName>
    </submittedName>
</protein>
<name>A0ABQ0GNK3_9PEZI</name>
<accession>A0ABQ0GNK3</accession>
<dbReference type="PANTHER" id="PTHR43611:SF3">
    <property type="entry name" value="FLAVIN MONONUCLEOTIDE HYDROLASE 1, CHLOROPLATIC"/>
    <property type="match status" value="1"/>
</dbReference>
<proteinExistence type="predicted"/>
<dbReference type="SFLD" id="SFLDG01129">
    <property type="entry name" value="C1.5:_HAD__Beta-PGM__Phosphata"/>
    <property type="match status" value="1"/>
</dbReference>
<dbReference type="RefSeq" id="XP_070921073.1">
    <property type="nucleotide sequence ID" value="XM_071064972.1"/>
</dbReference>
<dbReference type="GeneID" id="98180295"/>
<comment type="caution">
    <text evidence="1">The sequence shown here is derived from an EMBL/GenBank/DDBJ whole genome shotgun (WGS) entry which is preliminary data.</text>
</comment>
<dbReference type="InterPro" id="IPR036412">
    <property type="entry name" value="HAD-like_sf"/>
</dbReference>
<dbReference type="EMBL" id="BAAFSV010000005">
    <property type="protein sequence ID" value="GAB1319343.1"/>
    <property type="molecule type" value="Genomic_DNA"/>
</dbReference>
<reference evidence="1 2" key="1">
    <citation type="submission" date="2024-09" db="EMBL/GenBank/DDBJ databases">
        <title>Itraconazole resistance in Madurella fahalii resulting from another homologue of gene encoding cytochrome P450 14-alpha sterol demethylase (CYP51).</title>
        <authorList>
            <person name="Yoshioka I."/>
            <person name="Fahal A.H."/>
            <person name="Kaneko S."/>
            <person name="Yaguchi T."/>
        </authorList>
    </citation>
    <scope>NUCLEOTIDE SEQUENCE [LARGE SCALE GENOMIC DNA]</scope>
    <source>
        <strain evidence="1 2">IFM 68171</strain>
    </source>
</reference>
<sequence length="496" mass="55197">MDSLQAPPRGVIFDLGDVLLSWSAKTTTTIPAKKLRAILSTPVWYSYERGDITRDACYELSARQFSLLKSEIAEAFAQARQSLQPDHDIVAFIRELKKDSAIKVYAMSNVGKEDFEELATKLDWSLFDRVFTSGAAGMRKPELKFYCHVLDHIDLDGHQVVFIDDKEENVLAAQAAGIPGFVFGRSTIHVLREMFDSAVGKGWRYLFRNAETCDSITDSGVTFADNFAKLLIMDSLQDRTLIDLRWGSRKTWNFFAGKTALVPGGYFPDDLDTTALALQVLRPVSPETVSSVLDKMAEYVNDDGTFQTYFDRDRPRVDPVVSANILACFYSYNRGHEFERTLQLVHSMLKDCSYMQGTRYYPSPDCCLGFIGRLLRSSSDPHLQMTLGPLLKSQVRKRVGLGGNALDLALRIITCTQMGIACEADHRTLLNLQCEDGSWEPGWMYRYGSTGVRIGNRGVTTAMAVAALSSRDIAAQGNGSCKPNGMGEVVNLIDAK</sequence>
<dbReference type="Proteomes" id="UP001628179">
    <property type="component" value="Unassembled WGS sequence"/>
</dbReference>
<gene>
    <name evidence="1" type="ORF">MFIFM68171_09553</name>
</gene>
<evidence type="ECO:0000313" key="2">
    <source>
        <dbReference type="Proteomes" id="UP001628179"/>
    </source>
</evidence>
<dbReference type="Pfam" id="PF00702">
    <property type="entry name" value="Hydrolase"/>
    <property type="match status" value="1"/>
</dbReference>
<dbReference type="Gene3D" id="3.40.50.1000">
    <property type="entry name" value="HAD superfamily/HAD-like"/>
    <property type="match status" value="1"/>
</dbReference>
<organism evidence="1 2">
    <name type="scientific">Madurella fahalii</name>
    <dbReference type="NCBI Taxonomy" id="1157608"/>
    <lineage>
        <taxon>Eukaryota</taxon>
        <taxon>Fungi</taxon>
        <taxon>Dikarya</taxon>
        <taxon>Ascomycota</taxon>
        <taxon>Pezizomycotina</taxon>
        <taxon>Sordariomycetes</taxon>
        <taxon>Sordariomycetidae</taxon>
        <taxon>Sordariales</taxon>
        <taxon>Sordariales incertae sedis</taxon>
        <taxon>Madurella</taxon>
    </lineage>
</organism>